<dbReference type="EMBL" id="CP034464">
    <property type="protein sequence ID" value="AZP12108.1"/>
    <property type="molecule type" value="Genomic_DNA"/>
</dbReference>
<dbReference type="SMART" id="SM00881">
    <property type="entry name" value="CoA_binding"/>
    <property type="match status" value="1"/>
</dbReference>
<gene>
    <name evidence="2" type="ORF">EJN92_08910</name>
</gene>
<dbReference type="PANTHER" id="PTHR33303:SF2">
    <property type="entry name" value="COA-BINDING DOMAIN-CONTAINING PROTEIN"/>
    <property type="match status" value="1"/>
</dbReference>
<evidence type="ECO:0000313" key="2">
    <source>
        <dbReference type="EMBL" id="AZP12108.1"/>
    </source>
</evidence>
<evidence type="ECO:0000259" key="1">
    <source>
        <dbReference type="SMART" id="SM00881"/>
    </source>
</evidence>
<dbReference type="SUPFAM" id="SSF51735">
    <property type="entry name" value="NAD(P)-binding Rossmann-fold domains"/>
    <property type="match status" value="1"/>
</dbReference>
<proteinExistence type="predicted"/>
<dbReference type="Pfam" id="PF13380">
    <property type="entry name" value="CoA_binding_2"/>
    <property type="match status" value="1"/>
</dbReference>
<dbReference type="RefSeq" id="WP_126127490.1">
    <property type="nucleotide sequence ID" value="NZ_CP034464.1"/>
</dbReference>
<name>A0A3Q9BQK7_9BURK</name>
<organism evidence="2 3">
    <name type="scientific">Undibacterium parvum</name>
    <dbReference type="NCBI Taxonomy" id="401471"/>
    <lineage>
        <taxon>Bacteria</taxon>
        <taxon>Pseudomonadati</taxon>
        <taxon>Pseudomonadota</taxon>
        <taxon>Betaproteobacteria</taxon>
        <taxon>Burkholderiales</taxon>
        <taxon>Oxalobacteraceae</taxon>
        <taxon>Undibacterium</taxon>
    </lineage>
</organism>
<feature type="domain" description="CoA-binding" evidence="1">
    <location>
        <begin position="10"/>
        <end position="108"/>
    </location>
</feature>
<sequence length="145" mass="16194">MKHVDIPKLLKNAKTIAVFGLSAKPHRASYEVASYLQQNGYRILPINPNQVGNRILNEYCYASLPEATKASGLAIDIVVCFRKSEDIPEILEQAIVVNAACLWMQLDIHNEACAIRAEHEGMNVVMDKCLKIEHAMCLAAHTRHI</sequence>
<dbReference type="InterPro" id="IPR003781">
    <property type="entry name" value="CoA-bd"/>
</dbReference>
<dbReference type="Proteomes" id="UP000275663">
    <property type="component" value="Chromosome"/>
</dbReference>
<evidence type="ECO:0000313" key="3">
    <source>
        <dbReference type="Proteomes" id="UP000275663"/>
    </source>
</evidence>
<keyword evidence="3" id="KW-1185">Reference proteome</keyword>
<protein>
    <submittedName>
        <fullName evidence="2">CoA-binding protein</fullName>
    </submittedName>
</protein>
<dbReference type="KEGG" id="upv:EJN92_08910"/>
<dbReference type="OrthoDB" id="9804695at2"/>
<reference evidence="2 3" key="1">
    <citation type="journal article" date="2011" name="Int. J. Syst. Evol. Microbiol.">
        <title>Description of Undibacterium oligocarboniphilum sp. nov., isolated from purified water, and Undibacterium pigrum strain CCUG 49012 as the type strain of Undibacterium parvum sp. nov., and emended descriptions of the genus Undibacterium and the species Undibacterium pigrum.</title>
        <authorList>
            <person name="Eder W."/>
            <person name="Wanner G."/>
            <person name="Ludwig W."/>
            <person name="Busse H.J."/>
            <person name="Ziemke-Kageler F."/>
            <person name="Lang E."/>
        </authorList>
    </citation>
    <scope>NUCLEOTIDE SEQUENCE [LARGE SCALE GENOMIC DNA]</scope>
    <source>
        <strain evidence="2 3">DSM 23061</strain>
    </source>
</reference>
<dbReference type="Gene3D" id="3.40.50.720">
    <property type="entry name" value="NAD(P)-binding Rossmann-like Domain"/>
    <property type="match status" value="1"/>
</dbReference>
<accession>A0A3Q9BQK7</accession>
<dbReference type="PANTHER" id="PTHR33303">
    <property type="entry name" value="CYTOPLASMIC PROTEIN-RELATED"/>
    <property type="match status" value="1"/>
</dbReference>
<dbReference type="AlphaFoldDB" id="A0A3Q9BQK7"/>
<dbReference type="InterPro" id="IPR036291">
    <property type="entry name" value="NAD(P)-bd_dom_sf"/>
</dbReference>